<protein>
    <recommendedName>
        <fullName evidence="3">DUF2514 domain-containing protein</fullName>
    </recommendedName>
</protein>
<organism evidence="1 2">
    <name type="scientific">Pseudomonas syringae pv. helianthi</name>
    <dbReference type="NCBI Taxonomy" id="251654"/>
    <lineage>
        <taxon>Bacteria</taxon>
        <taxon>Pseudomonadati</taxon>
        <taxon>Pseudomonadota</taxon>
        <taxon>Gammaproteobacteria</taxon>
        <taxon>Pseudomonadales</taxon>
        <taxon>Pseudomonadaceae</taxon>
        <taxon>Pseudomonas</taxon>
    </lineage>
</organism>
<dbReference type="Pfam" id="PF10721">
    <property type="entry name" value="DUF2514"/>
    <property type="match status" value="1"/>
</dbReference>
<dbReference type="Proteomes" id="UP000050557">
    <property type="component" value="Unassembled WGS sequence"/>
</dbReference>
<evidence type="ECO:0000313" key="2">
    <source>
        <dbReference type="Proteomes" id="UP000050557"/>
    </source>
</evidence>
<dbReference type="InterPro" id="IPR019659">
    <property type="entry name" value="DUF2514"/>
</dbReference>
<dbReference type="EMBL" id="LJQM01000140">
    <property type="protein sequence ID" value="KPX44835.1"/>
    <property type="molecule type" value="Genomic_DNA"/>
</dbReference>
<comment type="caution">
    <text evidence="1">The sequence shown here is derived from an EMBL/GenBank/DDBJ whole genome shotgun (WGS) entry which is preliminary data.</text>
</comment>
<gene>
    <name evidence="1" type="ORF">ALO68_03841</name>
</gene>
<accession>A0A0P9S0C7</accession>
<sequence>MKALPWKAVGLLLILLAMAGALYGAYRHGVTVTDLAWKAKWAKEVSTQSEAVATTTTEYRTEEQRRQKAANQVANDARQEQTAALTDGSVDDASGELMRIEARKMAATASCVPSDTGASERGKAATRAAMVLSDLLGRADARARELAKAYDQSQIAGLACNRFADELSSTTNSARP</sequence>
<dbReference type="PATRIC" id="fig|251654.3.peg.5114"/>
<evidence type="ECO:0008006" key="3">
    <source>
        <dbReference type="Google" id="ProtNLM"/>
    </source>
</evidence>
<reference evidence="1 2" key="1">
    <citation type="submission" date="2015-09" db="EMBL/GenBank/DDBJ databases">
        <title>Genome announcement of multiple Pseudomonas syringae strains.</title>
        <authorList>
            <person name="Thakur S."/>
            <person name="Wang P.W."/>
            <person name="Gong Y."/>
            <person name="Weir B.S."/>
            <person name="Guttman D.S."/>
        </authorList>
    </citation>
    <scope>NUCLEOTIDE SEQUENCE [LARGE SCALE GENOMIC DNA]</scope>
    <source>
        <strain evidence="1 2">ICMP4531</strain>
    </source>
</reference>
<dbReference type="AlphaFoldDB" id="A0A0P9S0C7"/>
<name>A0A0P9S0C7_9PSED</name>
<evidence type="ECO:0000313" key="1">
    <source>
        <dbReference type="EMBL" id="KPX44835.1"/>
    </source>
</evidence>
<dbReference type="RefSeq" id="WP_054986358.1">
    <property type="nucleotide sequence ID" value="NZ_CP092918.1"/>
</dbReference>
<proteinExistence type="predicted"/>